<organism evidence="2 3">
    <name type="scientific">Nitrosospira multiformis</name>
    <dbReference type="NCBI Taxonomy" id="1231"/>
    <lineage>
        <taxon>Bacteria</taxon>
        <taxon>Pseudomonadati</taxon>
        <taxon>Pseudomonadota</taxon>
        <taxon>Betaproteobacteria</taxon>
        <taxon>Nitrosomonadales</taxon>
        <taxon>Nitrosomonadaceae</taxon>
        <taxon>Nitrosospira</taxon>
    </lineage>
</organism>
<reference evidence="2" key="2">
    <citation type="submission" date="2016-10" db="EMBL/GenBank/DDBJ databases">
        <authorList>
            <person name="de Groot N.N."/>
        </authorList>
    </citation>
    <scope>NUCLEOTIDE SEQUENCE [LARGE SCALE GENOMIC DNA]</scope>
    <source>
        <strain evidence="2">Nl14</strain>
    </source>
</reference>
<dbReference type="AlphaFoldDB" id="A0A1I7GXM0"/>
<dbReference type="EMBL" id="QAOK01000024">
    <property type="protein sequence ID" value="PTQ79658.1"/>
    <property type="molecule type" value="Genomic_DNA"/>
</dbReference>
<reference evidence="1 4" key="3">
    <citation type="submission" date="2018-04" db="EMBL/GenBank/DDBJ databases">
        <title>Active sludge and wastewater microbial communities from Klosterneuburg, Austria.</title>
        <authorList>
            <person name="Wagner M."/>
        </authorList>
    </citation>
    <scope>NUCLEOTIDE SEQUENCE [LARGE SCALE GENOMIC DNA]</scope>
    <source>
        <strain evidence="1 4">Nl12</strain>
    </source>
</reference>
<dbReference type="Proteomes" id="UP000244152">
    <property type="component" value="Unassembled WGS sequence"/>
</dbReference>
<evidence type="ECO:0000313" key="4">
    <source>
        <dbReference type="Proteomes" id="UP000244152"/>
    </source>
</evidence>
<protein>
    <submittedName>
        <fullName evidence="2">Uncharacterized protein</fullName>
    </submittedName>
</protein>
<evidence type="ECO:0000313" key="3">
    <source>
        <dbReference type="Proteomes" id="UP000182649"/>
    </source>
</evidence>
<reference evidence="3" key="1">
    <citation type="submission" date="2016-10" db="EMBL/GenBank/DDBJ databases">
        <authorList>
            <person name="Varghese N."/>
            <person name="Submissions S."/>
        </authorList>
    </citation>
    <scope>NUCLEOTIDE SEQUENCE [LARGE SCALE GENOMIC DNA]</scope>
    <source>
        <strain evidence="3">Nl14</strain>
    </source>
</reference>
<accession>A0A1I7GXM0</accession>
<gene>
    <name evidence="1" type="ORF">C8R21_12422</name>
    <name evidence="2" type="ORF">SAMN05216417_10667</name>
</gene>
<dbReference type="EMBL" id="FPBZ01000006">
    <property type="protein sequence ID" value="SFU53162.1"/>
    <property type="molecule type" value="Genomic_DNA"/>
</dbReference>
<sequence length="62" mass="6638">MINGRALGIFYSMSLTVALVFAALNAAGVTTVKENSYSIATIDENSYKVATLQKPVALTEIR</sequence>
<evidence type="ECO:0000313" key="2">
    <source>
        <dbReference type="EMBL" id="SFU53162.1"/>
    </source>
</evidence>
<evidence type="ECO:0000313" key="1">
    <source>
        <dbReference type="EMBL" id="PTQ79658.1"/>
    </source>
</evidence>
<dbReference type="Proteomes" id="UP000182649">
    <property type="component" value="Unassembled WGS sequence"/>
</dbReference>
<proteinExistence type="predicted"/>
<name>A0A1I7GXM0_9PROT</name>